<reference evidence="3" key="1">
    <citation type="journal article" date="2019" name="Int. J. Syst. Evol. Microbiol.">
        <title>The Global Catalogue of Microorganisms (GCM) 10K type strain sequencing project: providing services to taxonomists for standard genome sequencing and annotation.</title>
        <authorList>
            <consortium name="The Broad Institute Genomics Platform"/>
            <consortium name="The Broad Institute Genome Sequencing Center for Infectious Disease"/>
            <person name="Wu L."/>
            <person name="Ma J."/>
        </authorList>
    </citation>
    <scope>NUCLEOTIDE SEQUENCE [LARGE SCALE GENOMIC DNA]</scope>
    <source>
        <strain evidence="3">JCM 3338</strain>
    </source>
</reference>
<sequence length="844" mass="90710">MTSALSPGSTAPLLRVANRHVFGLELPWLPSVRGRDTDALTHLREAFGRQVAMLRALAESGQRRPGALQLRMVVHEETRSGRTSRVLRILLLGAANSREDAASLRARLLATLPPEFVVEDAAPELLHRLLDVDDEIPWAPTHLAEIRRAIESSDPEGDAGSSRPAFPVLLRWAWTRVNLVASLGALHRLPPGAQLIVHLEPRAASPDVLGWIRDEISRLWENYKDELGSNPLLAAVVTGYRQWLRDLPRACVHLRVLLACPGVPVPDGAPEVVGADLTRSWETGDPVGTFDIVRPATPGELTNARALLQLMQSQPVRPPEDPELAELLHLFDPHEASAAFRLPLPGPEGLPGLRTEPTSSLPRGLASAVTPDRACVVLGHGPSGDTVTLAHSEINRHLLVAGLPGYGKTTTVQSILRQLWPDDEDAPRVPFLVLDPAKTDYRALAAALGDQCRLVELGGDDVVFNPLACPTGVPRTVFATRVAAAFDAAYDLSRQYPAAASILARAVHYTLSEPQPTLPRLYATVRELITHSDYPASTKSELQGALMNRLELLTDGSLGSALLGDADAGIDWANLLSRPTVILAREFAGPRERALLLSLLLAGLVSHREHHPTPGLGHVTVVEEAHRILSAGGASGYVNDGAQVFADAMAELRAAGEGFIVVEQAPSRLIPEVRKLVGTVIAHRTVDAEERAVLAASLTLPESEQDLARLRPGSAIVLAADMLGPAVVTVDPGELKIAGTAPTTGRTLAAIPTAPLRLWCQECPVVCTGQRGASRVRDARLARPGLSWPDALRAAGHGLTPAESYCAQAFTYAQASDSQRQWARRRRALLAKHRTNRGGTHDDA</sequence>
<gene>
    <name evidence="2" type="ORF">ACFSHS_02705</name>
</gene>
<accession>A0ABW4X7K5</accession>
<comment type="caution">
    <text evidence="2">The sequence shown here is derived from an EMBL/GenBank/DDBJ whole genome shotgun (WGS) entry which is preliminary data.</text>
</comment>
<name>A0ABW4X7K5_9ACTN</name>
<dbReference type="InterPro" id="IPR051162">
    <property type="entry name" value="T4SS_component"/>
</dbReference>
<dbReference type="PANTHER" id="PTHR30121:SF6">
    <property type="entry name" value="SLR6007 PROTEIN"/>
    <property type="match status" value="1"/>
</dbReference>
<dbReference type="InterPro" id="IPR027417">
    <property type="entry name" value="P-loop_NTPase"/>
</dbReference>
<dbReference type="Pfam" id="PF01580">
    <property type="entry name" value="FtsK_SpoIIIE"/>
    <property type="match status" value="1"/>
</dbReference>
<dbReference type="Proteomes" id="UP001597402">
    <property type="component" value="Unassembled WGS sequence"/>
</dbReference>
<evidence type="ECO:0000259" key="1">
    <source>
        <dbReference type="Pfam" id="PF01580"/>
    </source>
</evidence>
<evidence type="ECO:0000313" key="2">
    <source>
        <dbReference type="EMBL" id="MFD2090475.1"/>
    </source>
</evidence>
<dbReference type="PANTHER" id="PTHR30121">
    <property type="entry name" value="UNCHARACTERIZED PROTEIN YJGR-RELATED"/>
    <property type="match status" value="1"/>
</dbReference>
<dbReference type="InterPro" id="IPR002543">
    <property type="entry name" value="FtsK_dom"/>
</dbReference>
<dbReference type="EMBL" id="JBHUHP010000001">
    <property type="protein sequence ID" value="MFD2090475.1"/>
    <property type="molecule type" value="Genomic_DNA"/>
</dbReference>
<dbReference type="GO" id="GO:0005524">
    <property type="term" value="F:ATP binding"/>
    <property type="evidence" value="ECO:0007669"/>
    <property type="project" value="UniProtKB-KW"/>
</dbReference>
<organism evidence="2 3">
    <name type="scientific">Blastococcus deserti</name>
    <dbReference type="NCBI Taxonomy" id="2259033"/>
    <lineage>
        <taxon>Bacteria</taxon>
        <taxon>Bacillati</taxon>
        <taxon>Actinomycetota</taxon>
        <taxon>Actinomycetes</taxon>
        <taxon>Geodermatophilales</taxon>
        <taxon>Geodermatophilaceae</taxon>
        <taxon>Blastococcus</taxon>
    </lineage>
</organism>
<evidence type="ECO:0000313" key="3">
    <source>
        <dbReference type="Proteomes" id="UP001597402"/>
    </source>
</evidence>
<keyword evidence="2" id="KW-0547">Nucleotide-binding</keyword>
<keyword evidence="3" id="KW-1185">Reference proteome</keyword>
<dbReference type="Gene3D" id="3.40.50.300">
    <property type="entry name" value="P-loop containing nucleotide triphosphate hydrolases"/>
    <property type="match status" value="2"/>
</dbReference>
<keyword evidence="2" id="KW-0067">ATP-binding</keyword>
<feature type="domain" description="FtsK" evidence="1">
    <location>
        <begin position="371"/>
        <end position="442"/>
    </location>
</feature>
<proteinExistence type="predicted"/>
<protein>
    <submittedName>
        <fullName evidence="2">ATP-binding protein</fullName>
    </submittedName>
</protein>
<dbReference type="SUPFAM" id="SSF52540">
    <property type="entry name" value="P-loop containing nucleoside triphosphate hydrolases"/>
    <property type="match status" value="1"/>
</dbReference>
<dbReference type="RefSeq" id="WP_376871391.1">
    <property type="nucleotide sequence ID" value="NZ_JBHUHP010000001.1"/>
</dbReference>